<organism evidence="3 4">
    <name type="scientific">Durusdinium trenchii</name>
    <dbReference type="NCBI Taxonomy" id="1381693"/>
    <lineage>
        <taxon>Eukaryota</taxon>
        <taxon>Sar</taxon>
        <taxon>Alveolata</taxon>
        <taxon>Dinophyceae</taxon>
        <taxon>Suessiales</taxon>
        <taxon>Symbiodiniaceae</taxon>
        <taxon>Durusdinium</taxon>
    </lineage>
</organism>
<proteinExistence type="predicted"/>
<comment type="caution">
    <text evidence="3">The sequence shown here is derived from an EMBL/GenBank/DDBJ whole genome shotgun (WGS) entry which is preliminary data.</text>
</comment>
<name>A0ABP0MA92_9DINO</name>
<evidence type="ECO:0000313" key="4">
    <source>
        <dbReference type="Proteomes" id="UP001642464"/>
    </source>
</evidence>
<evidence type="ECO:0008006" key="5">
    <source>
        <dbReference type="Google" id="ProtNLM"/>
    </source>
</evidence>
<accession>A0ABP0MA92</accession>
<keyword evidence="2" id="KW-1133">Transmembrane helix</keyword>
<protein>
    <recommendedName>
        <fullName evidence="5">Peroxin-13</fullName>
    </recommendedName>
</protein>
<evidence type="ECO:0000256" key="2">
    <source>
        <dbReference type="SAM" id="Phobius"/>
    </source>
</evidence>
<dbReference type="Proteomes" id="UP001642464">
    <property type="component" value="Unassembled WGS sequence"/>
</dbReference>
<gene>
    <name evidence="3" type="ORF">SCF082_LOCUS26975</name>
</gene>
<reference evidence="3 4" key="1">
    <citation type="submission" date="2024-02" db="EMBL/GenBank/DDBJ databases">
        <authorList>
            <person name="Chen Y."/>
            <person name="Shah S."/>
            <person name="Dougan E. K."/>
            <person name="Thang M."/>
            <person name="Chan C."/>
        </authorList>
    </citation>
    <scope>NUCLEOTIDE SEQUENCE [LARGE SCALE GENOMIC DNA]</scope>
</reference>
<evidence type="ECO:0000313" key="3">
    <source>
        <dbReference type="EMBL" id="CAK9048419.1"/>
    </source>
</evidence>
<keyword evidence="2" id="KW-0812">Transmembrane</keyword>
<evidence type="ECO:0000256" key="1">
    <source>
        <dbReference type="SAM" id="MobiDB-lite"/>
    </source>
</evidence>
<sequence>MQTAPPKPWERNGRRVTSAVTPAAASAVPAASPSPAADVADGIAATSSALTPSTTSYANTSSYGSSMYGNSMYGGYGGSMYGGGGYGGSMYGGGYGGYGGFGSMYGGGSMYGRGGMYGSGYGGQPGMYGNREQESQFFVPKMPEQPQDPANNRMEEIWETNSWFLDSVYSYGDRVYQFGRRLLDGLAKLQTAVSKGKVPPAVYRRAFTFAVTFGSVLFAALAHRLVRRHKQLAWDAYRRQVQTAALPAFRPQPCFAVLLGGTALLAPLFAHLPNLLTGQEHPCEPKVAV</sequence>
<feature type="region of interest" description="Disordered" evidence="1">
    <location>
        <begin position="1"/>
        <end position="36"/>
    </location>
</feature>
<keyword evidence="2" id="KW-0472">Membrane</keyword>
<feature type="transmembrane region" description="Helical" evidence="2">
    <location>
        <begin position="202"/>
        <end position="222"/>
    </location>
</feature>
<feature type="compositionally biased region" description="Low complexity" evidence="1">
    <location>
        <begin position="16"/>
        <end position="36"/>
    </location>
</feature>
<keyword evidence="4" id="KW-1185">Reference proteome</keyword>
<dbReference type="EMBL" id="CAXAMM010020680">
    <property type="protein sequence ID" value="CAK9048419.1"/>
    <property type="molecule type" value="Genomic_DNA"/>
</dbReference>